<evidence type="ECO:0000256" key="1">
    <source>
        <dbReference type="ARBA" id="ARBA00023239"/>
    </source>
</evidence>
<evidence type="ECO:0000256" key="2">
    <source>
        <dbReference type="SAM" id="MobiDB-lite"/>
    </source>
</evidence>
<dbReference type="Gene3D" id="3.20.20.140">
    <property type="entry name" value="Metal-dependent hydrolases"/>
    <property type="match status" value="1"/>
</dbReference>
<keyword evidence="4" id="KW-0378">Hydrolase</keyword>
<reference evidence="4 5" key="1">
    <citation type="submission" date="2021-03" db="EMBL/GenBank/DDBJ databases">
        <title>Sequencing the genomes of 1000 actinobacteria strains.</title>
        <authorList>
            <person name="Klenk H.-P."/>
        </authorList>
    </citation>
    <scope>NUCLEOTIDE SEQUENCE [LARGE SCALE GENOMIC DNA]</scope>
    <source>
        <strain evidence="4 5">DSM 14564</strain>
    </source>
</reference>
<accession>A0ABS4YNE3</accession>
<feature type="region of interest" description="Disordered" evidence="2">
    <location>
        <begin position="315"/>
        <end position="337"/>
    </location>
</feature>
<name>A0ABS4YNE3_9MICO</name>
<feature type="domain" description="Amidohydrolase-related" evidence="3">
    <location>
        <begin position="41"/>
        <end position="311"/>
    </location>
</feature>
<dbReference type="Proteomes" id="UP000698222">
    <property type="component" value="Unassembled WGS sequence"/>
</dbReference>
<evidence type="ECO:0000313" key="5">
    <source>
        <dbReference type="Proteomes" id="UP000698222"/>
    </source>
</evidence>
<dbReference type="PANTHER" id="PTHR21240">
    <property type="entry name" value="2-AMINO-3-CARBOXYLMUCONATE-6-SEMIALDEHYDE DECARBOXYLASE"/>
    <property type="match status" value="1"/>
</dbReference>
<evidence type="ECO:0000313" key="4">
    <source>
        <dbReference type="EMBL" id="MBP2410319.1"/>
    </source>
</evidence>
<feature type="region of interest" description="Disordered" evidence="2">
    <location>
        <begin position="1"/>
        <end position="24"/>
    </location>
</feature>
<keyword evidence="1" id="KW-0456">Lyase</keyword>
<feature type="compositionally biased region" description="Basic and acidic residues" evidence="2">
    <location>
        <begin position="7"/>
        <end position="19"/>
    </location>
</feature>
<dbReference type="InterPro" id="IPR006680">
    <property type="entry name" value="Amidohydro-rel"/>
</dbReference>
<dbReference type="InterPro" id="IPR032465">
    <property type="entry name" value="ACMSD"/>
</dbReference>
<evidence type="ECO:0000259" key="3">
    <source>
        <dbReference type="Pfam" id="PF04909"/>
    </source>
</evidence>
<gene>
    <name evidence="4" type="ORF">JOF44_003222</name>
</gene>
<dbReference type="RefSeq" id="WP_209893761.1">
    <property type="nucleotide sequence ID" value="NZ_BAAAJV010000016.1"/>
</dbReference>
<dbReference type="EMBL" id="JAGIOC010000001">
    <property type="protein sequence ID" value="MBP2410319.1"/>
    <property type="molecule type" value="Genomic_DNA"/>
</dbReference>
<dbReference type="CDD" id="cd01292">
    <property type="entry name" value="metallo-dependent_hydrolases"/>
    <property type="match status" value="1"/>
</dbReference>
<dbReference type="InterPro" id="IPR032466">
    <property type="entry name" value="Metal_Hydrolase"/>
</dbReference>
<comment type="caution">
    <text evidence="4">The sequence shown here is derived from an EMBL/GenBank/DDBJ whole genome shotgun (WGS) entry which is preliminary data.</text>
</comment>
<sequence>MATRQHHQAETTRGPERHAAGPTTDEQVADWVRALGVPGFIDLHVHFMPDSVQQKVWDYFDALPEHGEHAWPITYRGSEQARLDRLRHLGVTAFTTLNYAHRPGMADWLNEYSARMAAAHPDVIPSGTFHAEPDAGAVVARALAHGAEVFKVHLAVGGFDPLGPELTPAWEQLVETRTPTVIHCGSGPHGGAHTGPAPIRALLARHPDLVLVIAHAGLPEYQQFADLALEHPGVHLDTTMVATDYMNALFPMPPDYPRTLARLDGKVVLGTDFPSIPYSYAHQLQALAGLGLGANWLADALWHTPNRLLRRNAMEGPVPAEGSTGGTGEVSTRRPAP</sequence>
<dbReference type="Pfam" id="PF04909">
    <property type="entry name" value="Amidohydro_2"/>
    <property type="match status" value="1"/>
</dbReference>
<keyword evidence="5" id="KW-1185">Reference proteome</keyword>
<dbReference type="SUPFAM" id="SSF51556">
    <property type="entry name" value="Metallo-dependent hydrolases"/>
    <property type="match status" value="1"/>
</dbReference>
<protein>
    <submittedName>
        <fullName evidence="4">TIM-barrel fold metal-dependent hydrolase</fullName>
    </submittedName>
</protein>
<dbReference type="PANTHER" id="PTHR21240:SF28">
    <property type="entry name" value="ISO-OROTATE DECARBOXYLASE (EUROFUNG)"/>
    <property type="match status" value="1"/>
</dbReference>
<proteinExistence type="predicted"/>
<dbReference type="GO" id="GO:0016787">
    <property type="term" value="F:hydrolase activity"/>
    <property type="evidence" value="ECO:0007669"/>
    <property type="project" value="UniProtKB-KW"/>
</dbReference>
<organism evidence="4 5">
    <name type="scientific">Brachybacterium fresconis</name>
    <dbReference type="NCBI Taxonomy" id="173363"/>
    <lineage>
        <taxon>Bacteria</taxon>
        <taxon>Bacillati</taxon>
        <taxon>Actinomycetota</taxon>
        <taxon>Actinomycetes</taxon>
        <taxon>Micrococcales</taxon>
        <taxon>Dermabacteraceae</taxon>
        <taxon>Brachybacterium</taxon>
    </lineage>
</organism>